<dbReference type="EMBL" id="JACFXV010000053">
    <property type="protein sequence ID" value="MBA5777573.1"/>
    <property type="molecule type" value="Genomic_DNA"/>
</dbReference>
<dbReference type="PROSITE" id="PS50932">
    <property type="entry name" value="HTH_LACI_2"/>
    <property type="match status" value="1"/>
</dbReference>
<dbReference type="AlphaFoldDB" id="A0A839AD32"/>
<dbReference type="PROSITE" id="PS00356">
    <property type="entry name" value="HTH_LACI_1"/>
    <property type="match status" value="1"/>
</dbReference>
<dbReference type="Pfam" id="PF00356">
    <property type="entry name" value="LacI"/>
    <property type="match status" value="1"/>
</dbReference>
<dbReference type="Gene3D" id="1.10.260.40">
    <property type="entry name" value="lambda repressor-like DNA-binding domains"/>
    <property type="match status" value="1"/>
</dbReference>
<dbReference type="CDD" id="cd01575">
    <property type="entry name" value="PBP1_GntR"/>
    <property type="match status" value="1"/>
</dbReference>
<evidence type="ECO:0000256" key="3">
    <source>
        <dbReference type="ARBA" id="ARBA00023163"/>
    </source>
</evidence>
<dbReference type="Proteomes" id="UP000541109">
    <property type="component" value="Unassembled WGS sequence"/>
</dbReference>
<reference evidence="5 6" key="1">
    <citation type="submission" date="2020-07" db="EMBL/GenBank/DDBJ databases">
        <title>Stappia sp., F7233, whole genome shotgun sequencing project.</title>
        <authorList>
            <person name="Jiang S."/>
            <person name="Liu Z.W."/>
            <person name="Du Z.J."/>
        </authorList>
    </citation>
    <scope>NUCLEOTIDE SEQUENCE [LARGE SCALE GENOMIC DNA]</scope>
    <source>
        <strain evidence="5 6">F7233</strain>
    </source>
</reference>
<accession>A0A839AD32</accession>
<evidence type="ECO:0000256" key="2">
    <source>
        <dbReference type="ARBA" id="ARBA00023125"/>
    </source>
</evidence>
<feature type="domain" description="HTH lacI-type" evidence="4">
    <location>
        <begin position="10"/>
        <end position="64"/>
    </location>
</feature>
<dbReference type="GO" id="GO:0003700">
    <property type="term" value="F:DNA-binding transcription factor activity"/>
    <property type="evidence" value="ECO:0007669"/>
    <property type="project" value="TreeGrafter"/>
</dbReference>
<dbReference type="InterPro" id="IPR010982">
    <property type="entry name" value="Lambda_DNA-bd_dom_sf"/>
</dbReference>
<dbReference type="GO" id="GO:0000976">
    <property type="term" value="F:transcription cis-regulatory region binding"/>
    <property type="evidence" value="ECO:0007669"/>
    <property type="project" value="TreeGrafter"/>
</dbReference>
<keyword evidence="2 5" id="KW-0238">DNA-binding</keyword>
<keyword evidence="3" id="KW-0804">Transcription</keyword>
<dbReference type="PANTHER" id="PTHR30146">
    <property type="entry name" value="LACI-RELATED TRANSCRIPTIONAL REPRESSOR"/>
    <property type="match status" value="1"/>
</dbReference>
<evidence type="ECO:0000259" key="4">
    <source>
        <dbReference type="PROSITE" id="PS50932"/>
    </source>
</evidence>
<gene>
    <name evidence="5" type="ORF">H2509_10610</name>
</gene>
<dbReference type="Gene3D" id="3.40.50.2300">
    <property type="match status" value="2"/>
</dbReference>
<comment type="caution">
    <text evidence="5">The sequence shown here is derived from an EMBL/GenBank/DDBJ whole genome shotgun (WGS) entry which is preliminary data.</text>
</comment>
<organism evidence="5 6">
    <name type="scientific">Stappia albiluteola</name>
    <dbReference type="NCBI Taxonomy" id="2758565"/>
    <lineage>
        <taxon>Bacteria</taxon>
        <taxon>Pseudomonadati</taxon>
        <taxon>Pseudomonadota</taxon>
        <taxon>Alphaproteobacteria</taxon>
        <taxon>Hyphomicrobiales</taxon>
        <taxon>Stappiaceae</taxon>
        <taxon>Stappia</taxon>
    </lineage>
</organism>
<name>A0A839AD32_9HYPH</name>
<keyword evidence="6" id="KW-1185">Reference proteome</keyword>
<dbReference type="SUPFAM" id="SSF53822">
    <property type="entry name" value="Periplasmic binding protein-like I"/>
    <property type="match status" value="1"/>
</dbReference>
<proteinExistence type="predicted"/>
<dbReference type="SMART" id="SM00354">
    <property type="entry name" value="HTH_LACI"/>
    <property type="match status" value="1"/>
</dbReference>
<dbReference type="CDD" id="cd01392">
    <property type="entry name" value="HTH_LacI"/>
    <property type="match status" value="1"/>
</dbReference>
<dbReference type="PANTHER" id="PTHR30146:SF2">
    <property type="entry name" value="HTH-TYPE TRANSCRIPTIONAL REGULATOR GNTR"/>
    <property type="match status" value="1"/>
</dbReference>
<dbReference type="Pfam" id="PF13377">
    <property type="entry name" value="Peripla_BP_3"/>
    <property type="match status" value="1"/>
</dbReference>
<dbReference type="SUPFAM" id="SSF47413">
    <property type="entry name" value="lambda repressor-like DNA-binding domains"/>
    <property type="match status" value="1"/>
</dbReference>
<keyword evidence="1" id="KW-0805">Transcription regulation</keyword>
<protein>
    <submittedName>
        <fullName evidence="5">LacI family DNA-binding transcriptional regulator</fullName>
    </submittedName>
</protein>
<evidence type="ECO:0000313" key="5">
    <source>
        <dbReference type="EMBL" id="MBA5777573.1"/>
    </source>
</evidence>
<sequence length="338" mass="37587">MRNTRKSGKVTLADVARAVGVSAITVSRALREPDKVSATLRQRIDHTIRELGYVPDPVARALVTGRTNIIGVIIPSVTNNVFADVLRAVYDVIRMTDFGIQLGNSRYSLLEEEKLVRLFLSQKPAGLIVAGVDQSEATRSLLVEASCPVVQIMEVGDDPIDMMVGFSHYEAARAATRHLIDRGYRRPAFVAARMDPRSQRRLQGFREETEVQGLFDETRIITTQRPSSVAMGVELFGELMSVAPDADAVLCNNDDLALGVLFEAQRRRFRVPDQLGICGFNDLEFCAVAEPSMTSVRTFRHEMGERAIRMLVSAIEGKRPEEALVDLGYEVVHRRSTR</sequence>
<dbReference type="InterPro" id="IPR000843">
    <property type="entry name" value="HTH_LacI"/>
</dbReference>
<dbReference type="InterPro" id="IPR028082">
    <property type="entry name" value="Peripla_BP_I"/>
</dbReference>
<dbReference type="InterPro" id="IPR046335">
    <property type="entry name" value="LacI/GalR-like_sensor"/>
</dbReference>
<evidence type="ECO:0000313" key="6">
    <source>
        <dbReference type="Proteomes" id="UP000541109"/>
    </source>
</evidence>
<evidence type="ECO:0000256" key="1">
    <source>
        <dbReference type="ARBA" id="ARBA00023015"/>
    </source>
</evidence>